<evidence type="ECO:0000256" key="11">
    <source>
        <dbReference type="ARBA" id="ARBA00022777"/>
    </source>
</evidence>
<dbReference type="EC" id="2.7.1.161" evidence="4"/>
<evidence type="ECO:0000256" key="13">
    <source>
        <dbReference type="ARBA" id="ARBA00029789"/>
    </source>
</evidence>
<evidence type="ECO:0000256" key="3">
    <source>
        <dbReference type="ARBA" id="ARBA00006428"/>
    </source>
</evidence>
<dbReference type="InterPro" id="IPR039063">
    <property type="entry name" value="RibK_CTP-dep"/>
</dbReference>
<dbReference type="EMBL" id="CP002009">
    <property type="protein sequence ID" value="ADG13677.1"/>
    <property type="molecule type" value="Genomic_DNA"/>
</dbReference>
<evidence type="ECO:0000256" key="8">
    <source>
        <dbReference type="ARBA" id="ARBA00022679"/>
    </source>
</evidence>
<dbReference type="Pfam" id="PF01982">
    <property type="entry name" value="CTP-dep_RFKase"/>
    <property type="match status" value="1"/>
</dbReference>
<dbReference type="InterPro" id="IPR023465">
    <property type="entry name" value="Riboflavin_kinase_dom_sf"/>
</dbReference>
<evidence type="ECO:0000256" key="2">
    <source>
        <dbReference type="ARBA" id="ARBA00005219"/>
    </source>
</evidence>
<protein>
    <recommendedName>
        <fullName evidence="5">Riboflavin kinase</fullName>
        <ecNumber evidence="4">2.7.1.161</ecNumber>
    </recommendedName>
    <alternativeName>
        <fullName evidence="14">CTP-dependent riboflavin kinase</fullName>
    </alternativeName>
    <alternativeName>
        <fullName evidence="15">CTP:riboflavin 5'-phosphotransferase</fullName>
    </alternativeName>
    <alternativeName>
        <fullName evidence="13">Flavokinase</fullName>
    </alternativeName>
</protein>
<keyword evidence="12" id="KW-0460">Magnesium</keyword>
<proteinExistence type="inferred from homology"/>
<dbReference type="UniPathway" id="UPA00276">
    <property type="reaction ID" value="UER00929"/>
</dbReference>
<gene>
    <name evidence="18" type="ordered locus">Metin_1019</name>
</gene>
<comment type="cofactor">
    <cofactor evidence="1">
        <name>Mg(2+)</name>
        <dbReference type="ChEBI" id="CHEBI:18420"/>
    </cofactor>
</comment>
<accession>D5VSX4</accession>
<keyword evidence="8" id="KW-0808">Transferase</keyword>
<evidence type="ECO:0000256" key="14">
    <source>
        <dbReference type="ARBA" id="ARBA00030544"/>
    </source>
</evidence>
<evidence type="ECO:0000313" key="19">
    <source>
        <dbReference type="Proteomes" id="UP000002061"/>
    </source>
</evidence>
<dbReference type="InterPro" id="IPR023602">
    <property type="entry name" value="Riboflavin_kinase_CTP-dep"/>
</dbReference>
<keyword evidence="19" id="KW-1185">Reference proteome</keyword>
<dbReference type="Gene3D" id="2.40.30.30">
    <property type="entry name" value="Riboflavin kinase-like"/>
    <property type="match status" value="1"/>
</dbReference>
<evidence type="ECO:0000256" key="7">
    <source>
        <dbReference type="ARBA" id="ARBA00022643"/>
    </source>
</evidence>
<evidence type="ECO:0000256" key="1">
    <source>
        <dbReference type="ARBA" id="ARBA00001946"/>
    </source>
</evidence>
<comment type="pathway">
    <text evidence="2">Cofactor biosynthesis; FMN biosynthesis; FMN from riboflavin (CTP route): step 1/1.</text>
</comment>
<keyword evidence="11" id="KW-0418">Kinase</keyword>
<organism evidence="18 19">
    <name type="scientific">Methanocaldococcus infernus (strain DSM 11812 / JCM 15783 / ME)</name>
    <dbReference type="NCBI Taxonomy" id="573063"/>
    <lineage>
        <taxon>Archaea</taxon>
        <taxon>Methanobacteriati</taxon>
        <taxon>Methanobacteriota</taxon>
        <taxon>Methanomada group</taxon>
        <taxon>Methanococci</taxon>
        <taxon>Methanococcales</taxon>
        <taxon>Methanocaldococcaceae</taxon>
        <taxon>Methanocaldococcus</taxon>
    </lineage>
</organism>
<evidence type="ECO:0000256" key="16">
    <source>
        <dbReference type="ARBA" id="ARBA00047857"/>
    </source>
</evidence>
<dbReference type="PANTHER" id="PTHR40706:SF1">
    <property type="entry name" value="RIBOFLAVIN KINASE"/>
    <property type="match status" value="1"/>
</dbReference>
<dbReference type="PANTHER" id="PTHR40706">
    <property type="entry name" value="RIBOFLAVIN KINASE"/>
    <property type="match status" value="1"/>
</dbReference>
<evidence type="ECO:0000313" key="18">
    <source>
        <dbReference type="EMBL" id="ADG13677.1"/>
    </source>
</evidence>
<evidence type="ECO:0000259" key="17">
    <source>
        <dbReference type="Pfam" id="PF01982"/>
    </source>
</evidence>
<dbReference type="Proteomes" id="UP000002061">
    <property type="component" value="Chromosome"/>
</dbReference>
<dbReference type="GO" id="GO:0008531">
    <property type="term" value="F:riboflavin kinase activity"/>
    <property type="evidence" value="ECO:0007669"/>
    <property type="project" value="InterPro"/>
</dbReference>
<comment type="catalytic activity">
    <reaction evidence="16">
        <text>riboflavin + CTP = CDP + FMN + H(+)</text>
        <dbReference type="Rhea" id="RHEA:25021"/>
        <dbReference type="ChEBI" id="CHEBI:15378"/>
        <dbReference type="ChEBI" id="CHEBI:37563"/>
        <dbReference type="ChEBI" id="CHEBI:57986"/>
        <dbReference type="ChEBI" id="CHEBI:58069"/>
        <dbReference type="ChEBI" id="CHEBI:58210"/>
        <dbReference type="EC" id="2.7.1.161"/>
    </reaction>
</comment>
<name>D5VSX4_METIM</name>
<feature type="domain" description="Riboflavin kinase" evidence="17">
    <location>
        <begin position="4"/>
        <end position="122"/>
    </location>
</feature>
<dbReference type="GO" id="GO:0009231">
    <property type="term" value="P:riboflavin biosynthetic process"/>
    <property type="evidence" value="ECO:0007669"/>
    <property type="project" value="InterPro"/>
</dbReference>
<dbReference type="KEGG" id="mif:Metin_1019"/>
<dbReference type="AlphaFoldDB" id="D5VSX4"/>
<evidence type="ECO:0000256" key="5">
    <source>
        <dbReference type="ARBA" id="ARBA00017394"/>
    </source>
</evidence>
<dbReference type="SUPFAM" id="SSF82114">
    <property type="entry name" value="Riboflavin kinase-like"/>
    <property type="match status" value="1"/>
</dbReference>
<evidence type="ECO:0000256" key="15">
    <source>
        <dbReference type="ARBA" id="ARBA00033116"/>
    </source>
</evidence>
<dbReference type="STRING" id="573063.Metin_1019"/>
<evidence type="ECO:0000256" key="12">
    <source>
        <dbReference type="ARBA" id="ARBA00022842"/>
    </source>
</evidence>
<dbReference type="GO" id="GO:0009398">
    <property type="term" value="P:FMN biosynthetic process"/>
    <property type="evidence" value="ECO:0007669"/>
    <property type="project" value="UniProtKB-UniPathway"/>
</dbReference>
<keyword evidence="9" id="KW-0479">Metal-binding</keyword>
<dbReference type="GO" id="GO:0000166">
    <property type="term" value="F:nucleotide binding"/>
    <property type="evidence" value="ECO:0007669"/>
    <property type="project" value="UniProtKB-KW"/>
</dbReference>
<dbReference type="GO" id="GO:0046872">
    <property type="term" value="F:metal ion binding"/>
    <property type="evidence" value="ECO:0007669"/>
    <property type="project" value="UniProtKB-KW"/>
</dbReference>
<evidence type="ECO:0000256" key="10">
    <source>
        <dbReference type="ARBA" id="ARBA00022741"/>
    </source>
</evidence>
<reference evidence="18" key="1">
    <citation type="submission" date="2010-04" db="EMBL/GenBank/DDBJ databases">
        <title>Complete sequence of Methanocaldococcus infernus ME.</title>
        <authorList>
            <consortium name="US DOE Joint Genome Institute"/>
            <person name="Lucas S."/>
            <person name="Copeland A."/>
            <person name="Lapidus A."/>
            <person name="Cheng J.-F."/>
            <person name="Bruce D."/>
            <person name="Goodwin L."/>
            <person name="Pitluck S."/>
            <person name="Munk A.C."/>
            <person name="Detter J.C."/>
            <person name="Han C."/>
            <person name="Tapia R."/>
            <person name="Land M."/>
            <person name="Hauser L."/>
            <person name="Kyrpides N."/>
            <person name="Mikhailova N."/>
            <person name="Sieprawska-Lupa M."/>
            <person name="Whitman W.B."/>
            <person name="Woyke T."/>
        </authorList>
    </citation>
    <scope>NUCLEOTIDE SEQUENCE [LARGE SCALE GENOMIC DNA]</scope>
    <source>
        <strain evidence="18">ME</strain>
    </source>
</reference>
<dbReference type="HOGENOM" id="CLU_140165_0_0_2"/>
<keyword evidence="10" id="KW-0547">Nucleotide-binding</keyword>
<keyword evidence="7" id="KW-0288">FMN</keyword>
<sequence length="125" mass="14184">MGKVVSGLGEGKKYLSIKKYKEDIKKVVGFEPYEGTLNLELPEEFDISKYNYYETEDFYLNGKKFFGVYVVPATILVKGKEVKGAIILPKKTSHKRNVIEVVAPIRLRDLGLKDGDEIKVKIGIR</sequence>
<evidence type="ECO:0000256" key="4">
    <source>
        <dbReference type="ARBA" id="ARBA00011987"/>
    </source>
</evidence>
<keyword evidence="6" id="KW-0285">Flavoprotein</keyword>
<evidence type="ECO:0000256" key="9">
    <source>
        <dbReference type="ARBA" id="ARBA00022723"/>
    </source>
</evidence>
<evidence type="ECO:0000256" key="6">
    <source>
        <dbReference type="ARBA" id="ARBA00022630"/>
    </source>
</evidence>
<dbReference type="eggNOG" id="arCOG01904">
    <property type="taxonomic scope" value="Archaea"/>
</dbReference>
<comment type="similarity">
    <text evidence="3">Belongs to the archaeal riboflavin kinase family.</text>
</comment>